<evidence type="ECO:0000313" key="2">
    <source>
        <dbReference type="Proteomes" id="UP000676336"/>
    </source>
</evidence>
<reference evidence="1" key="1">
    <citation type="submission" date="2021-02" db="EMBL/GenBank/DDBJ databases">
        <authorList>
            <person name="Nowell W R."/>
        </authorList>
    </citation>
    <scope>NUCLEOTIDE SEQUENCE</scope>
</reference>
<protein>
    <submittedName>
        <fullName evidence="1">Uncharacterized protein</fullName>
    </submittedName>
</protein>
<dbReference type="EMBL" id="CAJOBI010357936">
    <property type="protein sequence ID" value="CAF5224865.1"/>
    <property type="molecule type" value="Genomic_DNA"/>
</dbReference>
<sequence length="39" mass="4145">MGTKLLCSSWIDGFYVGSILALGGLAFSDIGNRWILGVI</sequence>
<gene>
    <name evidence="1" type="ORF">SMN809_LOCUS84012</name>
</gene>
<dbReference type="AlphaFoldDB" id="A0A8S3K415"/>
<organism evidence="1 2">
    <name type="scientific">Rotaria magnacalcarata</name>
    <dbReference type="NCBI Taxonomy" id="392030"/>
    <lineage>
        <taxon>Eukaryota</taxon>
        <taxon>Metazoa</taxon>
        <taxon>Spiralia</taxon>
        <taxon>Gnathifera</taxon>
        <taxon>Rotifera</taxon>
        <taxon>Eurotatoria</taxon>
        <taxon>Bdelloidea</taxon>
        <taxon>Philodinida</taxon>
        <taxon>Philodinidae</taxon>
        <taxon>Rotaria</taxon>
    </lineage>
</organism>
<feature type="non-terminal residue" evidence="1">
    <location>
        <position position="1"/>
    </location>
</feature>
<comment type="caution">
    <text evidence="1">The sequence shown here is derived from an EMBL/GenBank/DDBJ whole genome shotgun (WGS) entry which is preliminary data.</text>
</comment>
<evidence type="ECO:0000313" key="1">
    <source>
        <dbReference type="EMBL" id="CAF5224865.1"/>
    </source>
</evidence>
<feature type="non-terminal residue" evidence="1">
    <location>
        <position position="39"/>
    </location>
</feature>
<name>A0A8S3K415_9BILA</name>
<accession>A0A8S3K415</accession>
<proteinExistence type="predicted"/>
<dbReference type="Proteomes" id="UP000676336">
    <property type="component" value="Unassembled WGS sequence"/>
</dbReference>